<keyword evidence="2" id="KW-1185">Reference proteome</keyword>
<reference evidence="1" key="2">
    <citation type="submission" date="2015-06" db="UniProtKB">
        <authorList>
            <consortium name="EnsemblMetazoa"/>
        </authorList>
    </citation>
    <scope>IDENTIFICATION</scope>
</reference>
<dbReference type="EMBL" id="CAQQ02066560">
    <property type="status" value="NOT_ANNOTATED_CDS"/>
    <property type="molecule type" value="Genomic_DNA"/>
</dbReference>
<evidence type="ECO:0000313" key="1">
    <source>
        <dbReference type="EnsemblMetazoa" id="MESCA005180-PA"/>
    </source>
</evidence>
<proteinExistence type="predicted"/>
<reference evidence="2" key="1">
    <citation type="submission" date="2013-02" db="EMBL/GenBank/DDBJ databases">
        <authorList>
            <person name="Hughes D."/>
        </authorList>
    </citation>
    <scope>NUCLEOTIDE SEQUENCE</scope>
    <source>
        <strain>Durham</strain>
        <strain evidence="2">NC isolate 2 -- Noor lab</strain>
    </source>
</reference>
<name>T1GNM2_MEGSC</name>
<dbReference type="EnsemblMetazoa" id="MESCA005180-RA">
    <property type="protein sequence ID" value="MESCA005180-PA"/>
    <property type="gene ID" value="MESCA005180"/>
</dbReference>
<dbReference type="AlphaFoldDB" id="T1GNM2"/>
<dbReference type="HOGENOM" id="CLU_2415768_0_0_1"/>
<accession>T1GNM2</accession>
<dbReference type="EMBL" id="CAQQ02066561">
    <property type="status" value="NOT_ANNOTATED_CDS"/>
    <property type="molecule type" value="Genomic_DNA"/>
</dbReference>
<protein>
    <submittedName>
        <fullName evidence="1">Uncharacterized protein</fullName>
    </submittedName>
</protein>
<dbReference type="EMBL" id="CAQQ02066562">
    <property type="status" value="NOT_ANNOTATED_CDS"/>
    <property type="molecule type" value="Genomic_DNA"/>
</dbReference>
<dbReference type="Proteomes" id="UP000015102">
    <property type="component" value="Unassembled WGS sequence"/>
</dbReference>
<sequence length="92" mass="10794">MDQLCYDKFVVQLYICLPRQLGRSQQPIKAENTPISLKTKVKLYHQLITWFRKLESDIHRWEVVIGVRKKSLGLPTPLTHNITIYTSVEDVI</sequence>
<evidence type="ECO:0000313" key="2">
    <source>
        <dbReference type="Proteomes" id="UP000015102"/>
    </source>
</evidence>
<dbReference type="EMBL" id="CAQQ02066563">
    <property type="status" value="NOT_ANNOTATED_CDS"/>
    <property type="molecule type" value="Genomic_DNA"/>
</dbReference>
<organism evidence="1 2">
    <name type="scientific">Megaselia scalaris</name>
    <name type="common">Humpbacked fly</name>
    <name type="synonym">Phora scalaris</name>
    <dbReference type="NCBI Taxonomy" id="36166"/>
    <lineage>
        <taxon>Eukaryota</taxon>
        <taxon>Metazoa</taxon>
        <taxon>Ecdysozoa</taxon>
        <taxon>Arthropoda</taxon>
        <taxon>Hexapoda</taxon>
        <taxon>Insecta</taxon>
        <taxon>Pterygota</taxon>
        <taxon>Neoptera</taxon>
        <taxon>Endopterygota</taxon>
        <taxon>Diptera</taxon>
        <taxon>Brachycera</taxon>
        <taxon>Muscomorpha</taxon>
        <taxon>Platypezoidea</taxon>
        <taxon>Phoridae</taxon>
        <taxon>Megaseliini</taxon>
        <taxon>Megaselia</taxon>
    </lineage>
</organism>